<sequence>MIVPLYSTLVRPYFESCVQFWAPHYKKDIELLEHVQRQVTKLMKDLERESYKWLWELGLFSLEDFITLNNFLKVRIGFAQVVEKVQHTKLFGYFSVFCTYGEFMRSNKGLKKPGFTYFNTNVNADTTKRSLVLFGLLFVSCHVGVMGSVQSSPHLLPSFRLECDGLERMGGDRTSLSLQRLLFYNDTAVTDDHTQNLLPTPTIGLQNPYPEVTASNQPSEDPLFMMTCDFYMVVVMKLLNL</sequence>
<evidence type="ECO:0000313" key="2">
    <source>
        <dbReference type="Proteomes" id="UP001145742"/>
    </source>
</evidence>
<reference evidence="1" key="1">
    <citation type="submission" date="2019-10" db="EMBL/GenBank/DDBJ databases">
        <authorList>
            <person name="Soares A.E.R."/>
            <person name="Aleixo A."/>
            <person name="Schneider P."/>
            <person name="Miyaki C.Y."/>
            <person name="Schneider M.P."/>
            <person name="Mello C."/>
            <person name="Vasconcelos A.T.R."/>
        </authorList>
    </citation>
    <scope>NUCLEOTIDE SEQUENCE</scope>
    <source>
        <tissue evidence="1">Muscle</tissue>
    </source>
</reference>
<comment type="caution">
    <text evidence="1">The sequence shown here is derived from an EMBL/GenBank/DDBJ whole genome shotgun (WGS) entry which is preliminary data.</text>
</comment>
<dbReference type="Proteomes" id="UP001145742">
    <property type="component" value="Unassembled WGS sequence"/>
</dbReference>
<name>A0ABQ9DJI1_9PASS</name>
<proteinExistence type="predicted"/>
<keyword evidence="2" id="KW-1185">Reference proteome</keyword>
<organism evidence="1 2">
    <name type="scientific">Willisornis vidua</name>
    <name type="common">Xingu scale-backed antbird</name>
    <dbReference type="NCBI Taxonomy" id="1566151"/>
    <lineage>
        <taxon>Eukaryota</taxon>
        <taxon>Metazoa</taxon>
        <taxon>Chordata</taxon>
        <taxon>Craniata</taxon>
        <taxon>Vertebrata</taxon>
        <taxon>Euteleostomi</taxon>
        <taxon>Archelosauria</taxon>
        <taxon>Archosauria</taxon>
        <taxon>Dinosauria</taxon>
        <taxon>Saurischia</taxon>
        <taxon>Theropoda</taxon>
        <taxon>Coelurosauria</taxon>
        <taxon>Aves</taxon>
        <taxon>Neognathae</taxon>
        <taxon>Neoaves</taxon>
        <taxon>Telluraves</taxon>
        <taxon>Australaves</taxon>
        <taxon>Passeriformes</taxon>
        <taxon>Thamnophilidae</taxon>
        <taxon>Willisornis</taxon>
    </lineage>
</organism>
<gene>
    <name evidence="1" type="ORF">WISP_41764</name>
</gene>
<evidence type="ECO:0000313" key="1">
    <source>
        <dbReference type="EMBL" id="KAJ7421605.1"/>
    </source>
</evidence>
<dbReference type="EMBL" id="WHWB01033163">
    <property type="protein sequence ID" value="KAJ7421605.1"/>
    <property type="molecule type" value="Genomic_DNA"/>
</dbReference>
<protein>
    <submittedName>
        <fullName evidence="1">Uncharacterized protein</fullName>
    </submittedName>
</protein>
<accession>A0ABQ9DJI1</accession>